<organism evidence="1 2">
    <name type="scientific">Massilia antarctica</name>
    <dbReference type="NCBI Taxonomy" id="2765360"/>
    <lineage>
        <taxon>Bacteria</taxon>
        <taxon>Pseudomonadati</taxon>
        <taxon>Pseudomonadota</taxon>
        <taxon>Betaproteobacteria</taxon>
        <taxon>Burkholderiales</taxon>
        <taxon>Oxalobacteraceae</taxon>
        <taxon>Telluria group</taxon>
        <taxon>Massilia</taxon>
    </lineage>
</organism>
<keyword evidence="2" id="KW-1185">Reference proteome</keyword>
<evidence type="ECO:0000313" key="1">
    <source>
        <dbReference type="EMBL" id="QPI52832.1"/>
    </source>
</evidence>
<evidence type="ECO:0000313" key="2">
    <source>
        <dbReference type="Proteomes" id="UP000662888"/>
    </source>
</evidence>
<dbReference type="RefSeq" id="WP_206092217.1">
    <property type="nucleotide sequence ID" value="NZ_CP065053.1"/>
</dbReference>
<dbReference type="Proteomes" id="UP000662888">
    <property type="component" value="Chromosome"/>
</dbReference>
<proteinExistence type="predicted"/>
<gene>
    <name evidence="1" type="ORF">IV454_15885</name>
</gene>
<evidence type="ECO:0008006" key="3">
    <source>
        <dbReference type="Google" id="ProtNLM"/>
    </source>
</evidence>
<sequence>MSTDVIRRDHGTRGGKTWFEDRAKDERGPMATHFCNTYSPEEALMQENYLARNIHGKSFNASDVFFSQWRQAMQSDAGDIPDRPPSRIVRDTIDNPESKEALIKMYGEDVNTYNEIVGSENFNTILHATPNGKTTRAIVDDYNQINRERNKPLFRIIRLTVRKTSAQGGWKLEFHLAE</sequence>
<name>A0AA49ABD4_9BURK</name>
<accession>A0AA49ABD4</accession>
<protein>
    <recommendedName>
        <fullName evidence="3">Bacterial CdiA-CT RNAse A domain-containing protein</fullName>
    </recommendedName>
</protein>
<reference evidence="1 2" key="1">
    <citation type="submission" date="2020-11" db="EMBL/GenBank/DDBJ databases">
        <authorList>
            <person name="Sun Q."/>
        </authorList>
    </citation>
    <scope>NUCLEOTIDE SEQUENCE [LARGE SCALE GENOMIC DNA]</scope>
    <source>
        <strain evidence="1 2">P8398</strain>
    </source>
</reference>
<dbReference type="EMBL" id="CP065053">
    <property type="protein sequence ID" value="QPI52832.1"/>
    <property type="molecule type" value="Genomic_DNA"/>
</dbReference>